<dbReference type="Proteomes" id="UP000251120">
    <property type="component" value="Chromosome"/>
</dbReference>
<dbReference type="OrthoDB" id="2955631at2"/>
<accession>A0A2Z4XZH3</accession>
<evidence type="ECO:0000313" key="5">
    <source>
        <dbReference type="Proteomes" id="UP000681131"/>
    </source>
</evidence>
<reference evidence="3 5" key="2">
    <citation type="submission" date="2019-08" db="EMBL/GenBank/DDBJ databases">
        <title>Complete genome sequences of Francisella adeliensis (FSC1325 and FSC1326).</title>
        <authorList>
            <person name="Ohrman C."/>
            <person name="Uneklint I."/>
            <person name="Vallesi A."/>
            <person name="Karlsson L."/>
            <person name="Sjodin A."/>
        </authorList>
    </citation>
    <scope>NUCLEOTIDE SEQUENCE [LARGE SCALE GENOMIC DNA]</scope>
    <source>
        <strain evidence="3 5">FSC1325</strain>
    </source>
</reference>
<keyword evidence="5" id="KW-1185">Reference proteome</keyword>
<evidence type="ECO:0000313" key="4">
    <source>
        <dbReference type="Proteomes" id="UP000251120"/>
    </source>
</evidence>
<feature type="transmembrane region" description="Helical" evidence="1">
    <location>
        <begin position="20"/>
        <end position="41"/>
    </location>
</feature>
<keyword evidence="1" id="KW-0812">Transmembrane</keyword>
<dbReference type="AlphaFoldDB" id="A0A2Z4XZH3"/>
<dbReference type="RefSeq" id="WP_112870455.1">
    <property type="nucleotide sequence ID" value="NZ_CP021781.1"/>
</dbReference>
<evidence type="ECO:0000313" key="2">
    <source>
        <dbReference type="EMBL" id="AXA34277.1"/>
    </source>
</evidence>
<dbReference type="KEGG" id="fad:CDH04_07600"/>
<dbReference type="InterPro" id="IPR018723">
    <property type="entry name" value="DUF2254_membrane"/>
</dbReference>
<feature type="transmembrane region" description="Helical" evidence="1">
    <location>
        <begin position="107"/>
        <end position="129"/>
    </location>
</feature>
<dbReference type="EMBL" id="CP021781">
    <property type="protein sequence ID" value="AXA34277.1"/>
    <property type="molecule type" value="Genomic_DNA"/>
</dbReference>
<feature type="transmembrane region" description="Helical" evidence="1">
    <location>
        <begin position="135"/>
        <end position="157"/>
    </location>
</feature>
<evidence type="ECO:0000256" key="1">
    <source>
        <dbReference type="SAM" id="Phobius"/>
    </source>
</evidence>
<gene>
    <name evidence="2" type="ORF">CDH04_07600</name>
    <name evidence="3" type="ORF">FZC43_07605</name>
</gene>
<dbReference type="Proteomes" id="UP000681131">
    <property type="component" value="Chromosome"/>
</dbReference>
<proteinExistence type="predicted"/>
<reference evidence="2 4" key="1">
    <citation type="submission" date="2017-06" db="EMBL/GenBank/DDBJ databases">
        <title>Complete genome of Francisella adeliensis.</title>
        <authorList>
            <person name="Vallesi A."/>
            <person name="Sjodin A."/>
        </authorList>
    </citation>
    <scope>NUCLEOTIDE SEQUENCE [LARGE SCALE GENOMIC DNA]</scope>
    <source>
        <strain evidence="2 4">FDC440</strain>
    </source>
</reference>
<keyword evidence="1" id="KW-1133">Transmembrane helix</keyword>
<dbReference type="Pfam" id="PF10011">
    <property type="entry name" value="DUF2254"/>
    <property type="match status" value="1"/>
</dbReference>
<evidence type="ECO:0000313" key="3">
    <source>
        <dbReference type="EMBL" id="QIW12521.1"/>
    </source>
</evidence>
<organism evidence="2 4">
    <name type="scientific">Francisella adeliensis</name>
    <dbReference type="NCBI Taxonomy" id="2007306"/>
    <lineage>
        <taxon>Bacteria</taxon>
        <taxon>Pseudomonadati</taxon>
        <taxon>Pseudomonadota</taxon>
        <taxon>Gammaproteobacteria</taxon>
        <taxon>Thiotrichales</taxon>
        <taxon>Francisellaceae</taxon>
        <taxon>Francisella</taxon>
    </lineage>
</organism>
<name>A0A2Z4XZH3_9GAMM</name>
<dbReference type="EMBL" id="CP043424">
    <property type="protein sequence ID" value="QIW12521.1"/>
    <property type="molecule type" value="Genomic_DNA"/>
</dbReference>
<protein>
    <submittedName>
        <fullName evidence="3">DUF2254 domain-containing protein</fullName>
    </submittedName>
</protein>
<feature type="transmembrane region" description="Helical" evidence="1">
    <location>
        <begin position="61"/>
        <end position="86"/>
    </location>
</feature>
<keyword evidence="1" id="KW-0472">Membrane</keyword>
<sequence>MINLLESLKRALYNLRSKLWYRPLSYSLIAILWVYLCFLLQELDVNIHSTKINIETVNSLLSIITGSMLAVIVFTVGSIVTAYNSASNSGTPRILSLLLRDNTSHDATSCFIGTFIYGVVATVAIKSGIFDETGIFLIFLITIAVFAWVIFTFIVWIDSIAKLGQVKTLMNKTESQALNAIQKYISDPYLGCNRLEKNKLPNNTKIIYANEYGYLNGINIEGLNAYCKNANIKLYITKHKGEHLACSEVLAHAKASKTLSDEQLSDIASYFTISTEKSFLDDPVFGVETLSEIAAKALSPSTNDPGTAIHVIDAINRCLKKIFTESSQDHQINYEQLYLREISIERFIKSSFEYIRVYGGGNIMVAKRIQKSLIHISKHLNGQNKKVVLAYAKSCQKQADDQLTYDFERKEFNDIVKELSKFES</sequence>